<accession>A0AAV8W7E6</accession>
<evidence type="ECO:0000313" key="2">
    <source>
        <dbReference type="EMBL" id="KAJ8922348.1"/>
    </source>
</evidence>
<keyword evidence="3" id="KW-1185">Reference proteome</keyword>
<dbReference type="Gene3D" id="3.90.1200.10">
    <property type="match status" value="1"/>
</dbReference>
<dbReference type="SUPFAM" id="SSF56112">
    <property type="entry name" value="Protein kinase-like (PK-like)"/>
    <property type="match status" value="1"/>
</dbReference>
<dbReference type="SMART" id="SM00587">
    <property type="entry name" value="CHK"/>
    <property type="match status" value="1"/>
</dbReference>
<organism evidence="2 3">
    <name type="scientific">Exocentrus adspersus</name>
    <dbReference type="NCBI Taxonomy" id="1586481"/>
    <lineage>
        <taxon>Eukaryota</taxon>
        <taxon>Metazoa</taxon>
        <taxon>Ecdysozoa</taxon>
        <taxon>Arthropoda</taxon>
        <taxon>Hexapoda</taxon>
        <taxon>Insecta</taxon>
        <taxon>Pterygota</taxon>
        <taxon>Neoptera</taxon>
        <taxon>Endopterygota</taxon>
        <taxon>Coleoptera</taxon>
        <taxon>Polyphaga</taxon>
        <taxon>Cucujiformia</taxon>
        <taxon>Chrysomeloidea</taxon>
        <taxon>Cerambycidae</taxon>
        <taxon>Lamiinae</taxon>
        <taxon>Acanthocinini</taxon>
        <taxon>Exocentrus</taxon>
    </lineage>
</organism>
<comment type="caution">
    <text evidence="2">The sequence shown here is derived from an EMBL/GenBank/DDBJ whole genome shotgun (WGS) entry which is preliminary data.</text>
</comment>
<protein>
    <recommendedName>
        <fullName evidence="1">CHK kinase-like domain-containing protein</fullName>
    </recommendedName>
</protein>
<dbReference type="AlphaFoldDB" id="A0AAV8W7E6"/>
<evidence type="ECO:0000313" key="3">
    <source>
        <dbReference type="Proteomes" id="UP001159042"/>
    </source>
</evidence>
<proteinExistence type="predicted"/>
<reference evidence="2 3" key="1">
    <citation type="journal article" date="2023" name="Insect Mol. Biol.">
        <title>Genome sequencing provides insights into the evolution of gene families encoding plant cell wall-degrading enzymes in longhorned beetles.</title>
        <authorList>
            <person name="Shin N.R."/>
            <person name="Okamura Y."/>
            <person name="Kirsch R."/>
            <person name="Pauchet Y."/>
        </authorList>
    </citation>
    <scope>NUCLEOTIDE SEQUENCE [LARGE SCALE GENOMIC DNA]</scope>
    <source>
        <strain evidence="2">EAD_L_NR</strain>
    </source>
</reference>
<dbReference type="PANTHER" id="PTHR11012:SF55">
    <property type="entry name" value="BHLH DOMAIN-CONTAINING PROTEIN"/>
    <property type="match status" value="1"/>
</dbReference>
<evidence type="ECO:0000259" key="1">
    <source>
        <dbReference type="SMART" id="SM00587"/>
    </source>
</evidence>
<name>A0AAV8W7E6_9CUCU</name>
<feature type="domain" description="CHK kinase-like" evidence="1">
    <location>
        <begin position="134"/>
        <end position="321"/>
    </location>
</feature>
<sequence>MGERAIKDLEKVLSARIGKHKKITDVKMEPLTAPGENYGSIMSKLDLTVEDQGTKTELHAVAKQIPAQEFARALFNIQVTFKNEIAVYDTIVPLLQDFQRENGVDEVIDCFTEMYGARINLGEENGTVDEDAVLILENLNFTGYEVVDRHTGFDLETTLLILKDLAAFHAVPLALKLRKPQVFDEKIRPYLAPFKPPDFPNQDKHDAVILEILQDSYKCIPWIPKVKEIFENQKTTRGGLVREPFATITHGDMWVNNTMVKFQNGVPVHNKIIDFQVIDYKSPAVDLIFFLFSSVKLSVLRDNLDDFIQQYHKHFVSHLEQLKCDTTPFTFPKLLEEIKASMDTEIPHTVGMSIFIIFGKKGGPSKEFNHETPPDWDKIRDNVSLEAKEKVRYMIQACGERGWL</sequence>
<dbReference type="Pfam" id="PF02958">
    <property type="entry name" value="EcKL"/>
    <property type="match status" value="1"/>
</dbReference>
<dbReference type="PANTHER" id="PTHR11012">
    <property type="entry name" value="PROTEIN KINASE-LIKE DOMAIN-CONTAINING"/>
    <property type="match status" value="1"/>
</dbReference>
<dbReference type="EMBL" id="JANEYG010000007">
    <property type="protein sequence ID" value="KAJ8922348.1"/>
    <property type="molecule type" value="Genomic_DNA"/>
</dbReference>
<gene>
    <name evidence="2" type="ORF">NQ315_004291</name>
</gene>
<dbReference type="InterPro" id="IPR015897">
    <property type="entry name" value="CHK_kinase-like"/>
</dbReference>
<dbReference type="InterPro" id="IPR011009">
    <property type="entry name" value="Kinase-like_dom_sf"/>
</dbReference>
<dbReference type="Proteomes" id="UP001159042">
    <property type="component" value="Unassembled WGS sequence"/>
</dbReference>
<dbReference type="InterPro" id="IPR004119">
    <property type="entry name" value="EcKL"/>
</dbReference>